<proteinExistence type="predicted"/>
<organism evidence="2">
    <name type="scientific">marine sediment metagenome</name>
    <dbReference type="NCBI Taxonomy" id="412755"/>
    <lineage>
        <taxon>unclassified sequences</taxon>
        <taxon>metagenomes</taxon>
        <taxon>ecological metagenomes</taxon>
    </lineage>
</organism>
<dbReference type="AlphaFoldDB" id="X1GS66"/>
<name>X1GS66_9ZZZZ</name>
<dbReference type="Pfam" id="PF13020">
    <property type="entry name" value="NOV_C"/>
    <property type="match status" value="1"/>
</dbReference>
<dbReference type="EMBL" id="BARU01021391">
    <property type="protein sequence ID" value="GAH59987.1"/>
    <property type="molecule type" value="Genomic_DNA"/>
</dbReference>
<dbReference type="InterPro" id="IPR024975">
    <property type="entry name" value="NOV_C"/>
</dbReference>
<reference evidence="2" key="1">
    <citation type="journal article" date="2014" name="Front. Microbiol.">
        <title>High frequency of phylogenetically diverse reductive dehalogenase-homologous genes in deep subseafloor sedimentary metagenomes.</title>
        <authorList>
            <person name="Kawai M."/>
            <person name="Futagami T."/>
            <person name="Toyoda A."/>
            <person name="Takaki Y."/>
            <person name="Nishi S."/>
            <person name="Hori S."/>
            <person name="Arai W."/>
            <person name="Tsubouchi T."/>
            <person name="Morono Y."/>
            <person name="Uchiyama I."/>
            <person name="Ito T."/>
            <person name="Fujiyama A."/>
            <person name="Inagaki F."/>
            <person name="Takami H."/>
        </authorList>
    </citation>
    <scope>NUCLEOTIDE SEQUENCE</scope>
    <source>
        <strain evidence="2">Expedition CK06-06</strain>
    </source>
</reference>
<evidence type="ECO:0000313" key="2">
    <source>
        <dbReference type="EMBL" id="GAH59987.1"/>
    </source>
</evidence>
<sequence>TPEDLRPYIDYGEDYPKIKDVSPEYIELTIIKENKKERGGKASQRKMVVDFEEENRRFARLGERGENVVLMQERKYLLELGKDNLARKVKQVSKKNVSAGYDILSFEPDGRKKYIEVKATSRSYKGIVSFLISSNELEKAKELENYYIYIVFNTKLKNPKIWPLKDASKLFYSSITLKPINYRAEISVGS</sequence>
<protein>
    <recommendedName>
        <fullName evidence="1">Protein NO VEIN C-terminal domain-containing protein</fullName>
    </recommendedName>
</protein>
<evidence type="ECO:0000259" key="1">
    <source>
        <dbReference type="Pfam" id="PF13020"/>
    </source>
</evidence>
<feature type="non-terminal residue" evidence="2">
    <location>
        <position position="1"/>
    </location>
</feature>
<feature type="domain" description="Protein NO VEIN C-terminal" evidence="1">
    <location>
        <begin position="66"/>
        <end position="159"/>
    </location>
</feature>
<accession>X1GS66</accession>
<comment type="caution">
    <text evidence="2">The sequence shown here is derived from an EMBL/GenBank/DDBJ whole genome shotgun (WGS) entry which is preliminary data.</text>
</comment>
<gene>
    <name evidence="2" type="ORF">S03H2_35014</name>
</gene>